<evidence type="ECO:0000313" key="2">
    <source>
        <dbReference type="EMBL" id="PXW61759.1"/>
    </source>
</evidence>
<keyword evidence="3" id="KW-1185">Reference proteome</keyword>
<feature type="coiled-coil region" evidence="1">
    <location>
        <begin position="84"/>
        <end position="142"/>
    </location>
</feature>
<protein>
    <submittedName>
        <fullName evidence="2">Uncharacterized protein</fullName>
    </submittedName>
</protein>
<comment type="caution">
    <text evidence="2">The sequence shown here is derived from an EMBL/GenBank/DDBJ whole genome shotgun (WGS) entry which is preliminary data.</text>
</comment>
<keyword evidence="1" id="KW-0175">Coiled coil</keyword>
<dbReference type="EMBL" id="QJJK01000003">
    <property type="protein sequence ID" value="PXW61759.1"/>
    <property type="molecule type" value="Genomic_DNA"/>
</dbReference>
<name>A0A2V3UBF2_9HYPH</name>
<organism evidence="2 3">
    <name type="scientific">Chelatococcus asaccharovorans</name>
    <dbReference type="NCBI Taxonomy" id="28210"/>
    <lineage>
        <taxon>Bacteria</taxon>
        <taxon>Pseudomonadati</taxon>
        <taxon>Pseudomonadota</taxon>
        <taxon>Alphaproteobacteria</taxon>
        <taxon>Hyphomicrobiales</taxon>
        <taxon>Chelatococcaceae</taxon>
        <taxon>Chelatococcus</taxon>
    </lineage>
</organism>
<accession>A0A2V3UBF2</accession>
<dbReference type="AlphaFoldDB" id="A0A2V3UBF2"/>
<dbReference type="Proteomes" id="UP000248021">
    <property type="component" value="Unassembled WGS sequence"/>
</dbReference>
<evidence type="ECO:0000313" key="3">
    <source>
        <dbReference type="Proteomes" id="UP000248021"/>
    </source>
</evidence>
<proteinExistence type="predicted"/>
<evidence type="ECO:0000256" key="1">
    <source>
        <dbReference type="SAM" id="Coils"/>
    </source>
</evidence>
<dbReference type="RefSeq" id="WP_110374055.1">
    <property type="nucleotide sequence ID" value="NZ_JAHBRY010000001.1"/>
</dbReference>
<reference evidence="2 3" key="1">
    <citation type="submission" date="2018-05" db="EMBL/GenBank/DDBJ databases">
        <title>Genomic Encyclopedia of Type Strains, Phase IV (KMG-IV): sequencing the most valuable type-strain genomes for metagenomic binning, comparative biology and taxonomic classification.</title>
        <authorList>
            <person name="Goeker M."/>
        </authorList>
    </citation>
    <scope>NUCLEOTIDE SEQUENCE [LARGE SCALE GENOMIC DNA]</scope>
    <source>
        <strain evidence="2 3">DSM 6462</strain>
    </source>
</reference>
<gene>
    <name evidence="2" type="ORF">C7450_103277</name>
</gene>
<sequence length="145" mass="16048">MGFAGTRLAKGWGRRRAPSNDLQTRVNRVSHCDIAGLFFFVLFSFMFSYPDAIENNDQISQVPAMSTTVDEIVAAYLKAEGDALAALNAAIRDALADLAEKERRLAKAERLISRGYVRGRMHATLSAAAEREQAEIDEVARRQAM</sequence>